<feature type="transmembrane region" description="Helical" evidence="6">
    <location>
        <begin position="147"/>
        <end position="168"/>
    </location>
</feature>
<evidence type="ECO:0000256" key="2">
    <source>
        <dbReference type="ARBA" id="ARBA00008821"/>
    </source>
</evidence>
<comment type="similarity">
    <text evidence="2">Belongs to the nucleobase:cation symporter-2 (NCS2) (TC 2.A.40) family.</text>
</comment>
<feature type="transmembrane region" description="Helical" evidence="6">
    <location>
        <begin position="321"/>
        <end position="344"/>
    </location>
</feature>
<keyword evidence="5 6" id="KW-0472">Membrane</keyword>
<keyword evidence="8" id="KW-1185">Reference proteome</keyword>
<feature type="transmembrane region" description="Helical" evidence="6">
    <location>
        <begin position="212"/>
        <end position="237"/>
    </location>
</feature>
<comment type="caution">
    <text evidence="7">The sequence shown here is derived from an EMBL/GenBank/DDBJ whole genome shotgun (WGS) entry which is preliminary data.</text>
</comment>
<dbReference type="NCBIfam" id="NF037981">
    <property type="entry name" value="NCS2_1"/>
    <property type="match status" value="1"/>
</dbReference>
<dbReference type="Proteomes" id="UP000835052">
    <property type="component" value="Unassembled WGS sequence"/>
</dbReference>
<evidence type="ECO:0000313" key="7">
    <source>
        <dbReference type="EMBL" id="CAD6195111.1"/>
    </source>
</evidence>
<proteinExistence type="inferred from homology"/>
<dbReference type="GO" id="GO:0022857">
    <property type="term" value="F:transmembrane transporter activity"/>
    <property type="evidence" value="ECO:0007669"/>
    <property type="project" value="InterPro"/>
</dbReference>
<reference evidence="7" key="1">
    <citation type="submission" date="2020-10" db="EMBL/GenBank/DDBJ databases">
        <authorList>
            <person name="Kikuchi T."/>
        </authorList>
    </citation>
    <scope>NUCLEOTIDE SEQUENCE</scope>
    <source>
        <strain evidence="7">NKZ352</strain>
    </source>
</reference>
<sequence>MHPLHLGVNDVPSTPAALCYGLQQAMLCISSLLVYPLIVSDVVCAGAAAVQLRVQLIAATFVTCGLATILQTTFGLRLSTLQGPAMAFLPPLLAYQSQHSCPYGPLDEVPPELWHSRFQEIQGSLLLACVTFVVAGSTGLAGLLSKLVGPCTIVPLMLLLTTSIVPTVEAKLSLHWISLVMLACIILMAFYLENTRVSIPYFSFSKRSSMTITVRLFGQFPYLLSIATVWFICWLLTISDVEPVGGEARTDKNMTVKMIRESPWVQLPLPGAFGRFRLLPGLCAAYVASCFASVIENIGSYELLARTSCQKPPPKNSVNRAIIFEGLGSMLAALLGVCTGVTTYAENIALMHITKVASRRTMQFAGVILVFLGLFTKIAAILAAIPDALVGGVLCVGVSMIGGVALSNLQLVDLKVTRNLSVMGLAFVLGLVVPLHFEKNPLKTGSKDLDDVLSMLLSIKMLVGGVIGVILDNTVPGATRDQRGFQATKFNEVDSDFDDDCGYRLPGSVNRLLSAIPALRYLPFLPSNIEPKEKMEKLSIA</sequence>
<feature type="transmembrane region" description="Helical" evidence="6">
    <location>
        <begin position="452"/>
        <end position="471"/>
    </location>
</feature>
<dbReference type="PANTHER" id="PTHR11119">
    <property type="entry name" value="XANTHINE-URACIL / VITAMIN C PERMEASE FAMILY MEMBER"/>
    <property type="match status" value="1"/>
</dbReference>
<feature type="transmembrane region" description="Helical" evidence="6">
    <location>
        <begin position="20"/>
        <end position="44"/>
    </location>
</feature>
<accession>A0A8S1HL60</accession>
<dbReference type="GO" id="GO:0016020">
    <property type="term" value="C:membrane"/>
    <property type="evidence" value="ECO:0007669"/>
    <property type="project" value="UniProtKB-SubCell"/>
</dbReference>
<protein>
    <submittedName>
        <fullName evidence="7">Uncharacterized protein</fullName>
    </submittedName>
</protein>
<evidence type="ECO:0000256" key="5">
    <source>
        <dbReference type="ARBA" id="ARBA00023136"/>
    </source>
</evidence>
<evidence type="ECO:0000256" key="6">
    <source>
        <dbReference type="SAM" id="Phobius"/>
    </source>
</evidence>
<feature type="transmembrane region" description="Helical" evidence="6">
    <location>
        <begin position="56"/>
        <end position="76"/>
    </location>
</feature>
<dbReference type="EMBL" id="CAJGYM010000051">
    <property type="protein sequence ID" value="CAD6195111.1"/>
    <property type="molecule type" value="Genomic_DNA"/>
</dbReference>
<dbReference type="OrthoDB" id="1641903at2759"/>
<feature type="transmembrane region" description="Helical" evidence="6">
    <location>
        <begin position="419"/>
        <end position="437"/>
    </location>
</feature>
<name>A0A8S1HL60_9PELO</name>
<evidence type="ECO:0000256" key="1">
    <source>
        <dbReference type="ARBA" id="ARBA00004141"/>
    </source>
</evidence>
<evidence type="ECO:0000256" key="4">
    <source>
        <dbReference type="ARBA" id="ARBA00022989"/>
    </source>
</evidence>
<organism evidence="7 8">
    <name type="scientific">Caenorhabditis auriculariae</name>
    <dbReference type="NCBI Taxonomy" id="2777116"/>
    <lineage>
        <taxon>Eukaryota</taxon>
        <taxon>Metazoa</taxon>
        <taxon>Ecdysozoa</taxon>
        <taxon>Nematoda</taxon>
        <taxon>Chromadorea</taxon>
        <taxon>Rhabditida</taxon>
        <taxon>Rhabditina</taxon>
        <taxon>Rhabditomorpha</taxon>
        <taxon>Rhabditoidea</taxon>
        <taxon>Rhabditidae</taxon>
        <taxon>Peloderinae</taxon>
        <taxon>Caenorhabditis</taxon>
    </lineage>
</organism>
<keyword evidence="4 6" id="KW-1133">Transmembrane helix</keyword>
<evidence type="ECO:0000256" key="3">
    <source>
        <dbReference type="ARBA" id="ARBA00022692"/>
    </source>
</evidence>
<feature type="transmembrane region" description="Helical" evidence="6">
    <location>
        <begin position="391"/>
        <end position="412"/>
    </location>
</feature>
<feature type="transmembrane region" description="Helical" evidence="6">
    <location>
        <begin position="174"/>
        <end position="192"/>
    </location>
</feature>
<dbReference type="Pfam" id="PF00860">
    <property type="entry name" value="Xan_ur_permease"/>
    <property type="match status" value="1"/>
</dbReference>
<comment type="subcellular location">
    <subcellularLocation>
        <location evidence="1">Membrane</location>
        <topology evidence="1">Multi-pass membrane protein</topology>
    </subcellularLocation>
</comment>
<evidence type="ECO:0000313" key="8">
    <source>
        <dbReference type="Proteomes" id="UP000835052"/>
    </source>
</evidence>
<feature type="transmembrane region" description="Helical" evidence="6">
    <location>
        <begin position="121"/>
        <end position="140"/>
    </location>
</feature>
<keyword evidence="3 6" id="KW-0812">Transmembrane</keyword>
<dbReference type="AlphaFoldDB" id="A0A8S1HL60"/>
<feature type="transmembrane region" description="Helical" evidence="6">
    <location>
        <begin position="364"/>
        <end position="385"/>
    </location>
</feature>
<gene>
    <name evidence="7" type="ORF">CAUJ_LOCUS11030</name>
</gene>
<dbReference type="InterPro" id="IPR006043">
    <property type="entry name" value="NCS2"/>
</dbReference>